<feature type="region of interest" description="Disordered" evidence="4">
    <location>
        <begin position="1"/>
        <end position="22"/>
    </location>
</feature>
<dbReference type="GO" id="GO:0003723">
    <property type="term" value="F:RNA binding"/>
    <property type="evidence" value="ECO:0007669"/>
    <property type="project" value="InterPro"/>
</dbReference>
<comment type="function">
    <text evidence="1 2">Seems to be required for maximal rate of protein biosynthesis. Enhances ribosome dissociation into subunits and stabilizes the binding of the initiator Met-tRNA(I) to 40 S ribosomal subunits.</text>
</comment>
<evidence type="ECO:0000313" key="6">
    <source>
        <dbReference type="EMBL" id="EET89566.1"/>
    </source>
</evidence>
<evidence type="ECO:0000256" key="2">
    <source>
        <dbReference type="HAMAP-Rule" id="MF_00216"/>
    </source>
</evidence>
<reference evidence="6 7" key="2">
    <citation type="journal article" date="2010" name="Proc. Natl. Acad. Sci. U.S.A.">
        <title>Enigmatic, ultrasmall, uncultivated Archaea.</title>
        <authorList>
            <person name="Baker B.J."/>
            <person name="Comolli L.R."/>
            <person name="Dick G.J."/>
            <person name="Hauser L.J."/>
            <person name="Hyatt D."/>
            <person name="Dill B.D."/>
            <person name="Land M.L."/>
            <person name="Verberkmoes N.C."/>
            <person name="Hettich R.L."/>
            <person name="Banfield J.F."/>
        </authorList>
    </citation>
    <scope>NUCLEOTIDE SEQUENCE [LARGE SCALE GENOMIC DNA]</scope>
    <source>
        <strain evidence="6">ARMAN-2</strain>
    </source>
</reference>
<dbReference type="InterPro" id="IPR006196">
    <property type="entry name" value="RNA-binding_domain_S1_IF1"/>
</dbReference>
<dbReference type="Proteomes" id="UP000332487">
    <property type="component" value="Unassembled WGS sequence"/>
</dbReference>
<accession>C7DHZ2</accession>
<comment type="similarity">
    <text evidence="2">Belongs to the eIF-1A family.</text>
</comment>
<dbReference type="PROSITE" id="PS50832">
    <property type="entry name" value="S1_IF1_TYPE"/>
    <property type="match status" value="1"/>
</dbReference>
<reference evidence="6 7" key="1">
    <citation type="journal article" date="2009" name="Genome Biol.">
        <title>Community-wide analysis of microbial genome sequence signatures.</title>
        <authorList>
            <person name="Dick G.J."/>
            <person name="Andersson A.F."/>
            <person name="Baker B.J."/>
            <person name="Simmons S.L."/>
            <person name="Thomas B.C."/>
            <person name="Yelton A.P."/>
            <person name="Banfield J.F."/>
        </authorList>
    </citation>
    <scope>NUCLEOTIDE SEQUENCE [LARGE SCALE GENOMIC DNA]</scope>
    <source>
        <strain evidence="6">ARMAN-2</strain>
    </source>
</reference>
<dbReference type="Pfam" id="PF01176">
    <property type="entry name" value="eIF-1a"/>
    <property type="match status" value="1"/>
</dbReference>
<dbReference type="GO" id="GO:0003743">
    <property type="term" value="F:translation initiation factor activity"/>
    <property type="evidence" value="ECO:0007669"/>
    <property type="project" value="UniProtKB-UniRule"/>
</dbReference>
<dbReference type="InterPro" id="IPR012340">
    <property type="entry name" value="NA-bd_OB-fold"/>
</dbReference>
<name>C7DHZ2_MICA2</name>
<dbReference type="SMART" id="SM00652">
    <property type="entry name" value="eIF1a"/>
    <property type="match status" value="1"/>
</dbReference>
<evidence type="ECO:0000259" key="5">
    <source>
        <dbReference type="PROSITE" id="PS50832"/>
    </source>
</evidence>
<keyword evidence="2 3" id="KW-0396">Initiation factor</keyword>
<dbReference type="InterPro" id="IPR001253">
    <property type="entry name" value="TIF_eIF-1A"/>
</dbReference>
<evidence type="ECO:0000313" key="7">
    <source>
        <dbReference type="Proteomes" id="UP000332487"/>
    </source>
</evidence>
<dbReference type="HAMAP" id="MF_00216">
    <property type="entry name" value="aIF_1A"/>
    <property type="match status" value="1"/>
</dbReference>
<dbReference type="AlphaFoldDB" id="C7DHZ2"/>
<dbReference type="CDD" id="cd05793">
    <property type="entry name" value="S1_IF1A"/>
    <property type="match status" value="1"/>
</dbReference>
<keyword evidence="2 3" id="KW-0648">Protein biosynthesis</keyword>
<feature type="domain" description="S1-like" evidence="5">
    <location>
        <begin position="18"/>
        <end position="93"/>
    </location>
</feature>
<protein>
    <recommendedName>
        <fullName evidence="2">Translation initiation factor 1A</fullName>
        <shortName evidence="2">aIF-1A</shortName>
    </recommendedName>
</protein>
<organism evidence="6 7">
    <name type="scientific">Candidatus Micrarchaeum acidiphilum ARMAN-2</name>
    <dbReference type="NCBI Taxonomy" id="425595"/>
    <lineage>
        <taxon>Archaea</taxon>
        <taxon>Candidatus Micrarchaeota</taxon>
        <taxon>Candidatus Micrarchaeia</taxon>
        <taxon>Candidatus Micrarchaeales</taxon>
        <taxon>Candidatus Micrarchaeaceae</taxon>
        <taxon>Candidatus Micrarchaeum</taxon>
    </lineage>
</organism>
<proteinExistence type="inferred from homology"/>
<evidence type="ECO:0000256" key="4">
    <source>
        <dbReference type="SAM" id="MobiDB-lite"/>
    </source>
</evidence>
<evidence type="ECO:0000256" key="3">
    <source>
        <dbReference type="PROSITE-ProRule" id="PRU00181"/>
    </source>
</evidence>
<keyword evidence="7" id="KW-1185">Reference proteome</keyword>
<dbReference type="EMBL" id="GG697241">
    <property type="protein sequence ID" value="EET89566.1"/>
    <property type="molecule type" value="Genomic_DNA"/>
</dbReference>
<sequence>MIAGYRRGNPRKRNGPEVEHELKRPANGEVVGKVVKIAGATKFLVDCNDGKQRLCVIPGRFRRRFWIRENDVVLVKPWTVQSDERGDIIWRYSLQDIGRLRDMKIIS</sequence>
<evidence type="ECO:0000256" key="1">
    <source>
        <dbReference type="ARBA" id="ARBA00025502"/>
    </source>
</evidence>
<gene>
    <name evidence="2" type="primary">eif1a</name>
    <name evidence="6" type="ORF">UNLARM2_0686</name>
</gene>
<dbReference type="Gene3D" id="2.40.50.140">
    <property type="entry name" value="Nucleic acid-binding proteins"/>
    <property type="match status" value="1"/>
</dbReference>
<dbReference type="NCBIfam" id="NF003084">
    <property type="entry name" value="PRK04012.1-3"/>
    <property type="match status" value="1"/>
</dbReference>
<dbReference type="SUPFAM" id="SSF50249">
    <property type="entry name" value="Nucleic acid-binding proteins"/>
    <property type="match status" value="1"/>
</dbReference>
<dbReference type="PANTHER" id="PTHR21668">
    <property type="entry name" value="EIF-1A"/>
    <property type="match status" value="1"/>
</dbReference>